<feature type="compositionally biased region" description="Basic and acidic residues" evidence="1">
    <location>
        <begin position="703"/>
        <end position="716"/>
    </location>
</feature>
<protein>
    <submittedName>
        <fullName evidence="2">Uncharacterized protein</fullName>
    </submittedName>
</protein>
<reference evidence="2 3" key="1">
    <citation type="submission" date="2023-02" db="EMBL/GenBank/DDBJ databases">
        <title>LHISI_Scaffold_Assembly.</title>
        <authorList>
            <person name="Stuart O.P."/>
            <person name="Cleave R."/>
            <person name="Magrath M.J.L."/>
            <person name="Mikheyev A.S."/>
        </authorList>
    </citation>
    <scope>NUCLEOTIDE SEQUENCE [LARGE SCALE GENOMIC DNA]</scope>
    <source>
        <strain evidence="2">Daus_M_001</strain>
        <tissue evidence="2">Leg muscle</tissue>
    </source>
</reference>
<feature type="region of interest" description="Disordered" evidence="1">
    <location>
        <begin position="543"/>
        <end position="569"/>
    </location>
</feature>
<evidence type="ECO:0000313" key="3">
    <source>
        <dbReference type="Proteomes" id="UP001159363"/>
    </source>
</evidence>
<evidence type="ECO:0000256" key="1">
    <source>
        <dbReference type="SAM" id="MobiDB-lite"/>
    </source>
</evidence>
<feature type="region of interest" description="Disordered" evidence="1">
    <location>
        <begin position="405"/>
        <end position="424"/>
    </location>
</feature>
<keyword evidence="3" id="KW-1185">Reference proteome</keyword>
<proteinExistence type="predicted"/>
<feature type="compositionally biased region" description="Basic and acidic residues" evidence="1">
    <location>
        <begin position="546"/>
        <end position="559"/>
    </location>
</feature>
<sequence length="872" mass="93943">MYPNNTDKLQLRINPENKGEIVHAEPMAGSIPGRITRFSHVGIEPDGAAGRRVSSGISRFPPPLHSGTAPNNCSKITCGYDKYDQRVEGRAVAELRRKAELKGSNRIMQALEIPNSSWTDVSMKTISPIAVENCPTNSSANGVLKVGLVTSRSRNIEVRRVRSSAVMKGRGKRENPEKTHQPAVLSGMIPTCENPRTTPPGIEPSSPLLVSEQSNHYTIASTSKGGLWTHLNLARYLDQSRAGRAENTDVMQKRAEPTHPSTRLVGCTSCRSWGIRKALVDQRQRRVRSAVGCPRQTFVTPPAKSPFFFSPETPLAPERSGFQRWSLEGRGGGACTREIETRRGGAINHHPPPTAVESMCSLPPFPIAYSYTPHANFFSPEIKKFPQYGVNIQVEFPQRVNEVRMEQSRNERAGVKGRSQKKNRLSATLTCEDPGVNQPGIEPGSPIPRLLIAITVGQAGGGGRGRDTGGADKELKRLSPPLHPPHNTTLKVCQSPTPCLPHSPSGGAPDSRTFGRCKHNLNINYRLLQTAFFESTASSSLGQSRVESRLARRGQEVKGSRPGQSSPLSLLCVDQSKPAALTAFFESTASSSLGQSRVESRLARRGQEVKGSRPGQSSPLSLLCVDQSKPAALHRVIFARAEPGRVASCAAGTGSQGFASRAKLASLPAMCRSVETSCPSNYRLLQTAFFESTASSSLGQSRVESRLARRGQEVKGSRPGQSSPLSLLCVDQSKPAALHRVIFARAEPGRVASCAAGTGSQGFASRAKLASLPAMCRSVETSCPSNYRLLQTAFFESTASSSLGQSRVESRLARRGQEVKGSRPGQSSPLSLLCVDQSKPAALATLAHPGHHIVTSPSAILDVIDIDFDPWP</sequence>
<feature type="compositionally biased region" description="Basic and acidic residues" evidence="1">
    <location>
        <begin position="598"/>
        <end position="611"/>
    </location>
</feature>
<name>A0ABQ9GEH7_9NEOP</name>
<organism evidence="2 3">
    <name type="scientific">Dryococelus australis</name>
    <dbReference type="NCBI Taxonomy" id="614101"/>
    <lineage>
        <taxon>Eukaryota</taxon>
        <taxon>Metazoa</taxon>
        <taxon>Ecdysozoa</taxon>
        <taxon>Arthropoda</taxon>
        <taxon>Hexapoda</taxon>
        <taxon>Insecta</taxon>
        <taxon>Pterygota</taxon>
        <taxon>Neoptera</taxon>
        <taxon>Polyneoptera</taxon>
        <taxon>Phasmatodea</taxon>
        <taxon>Verophasmatodea</taxon>
        <taxon>Anareolatae</taxon>
        <taxon>Phasmatidae</taxon>
        <taxon>Eurycanthinae</taxon>
        <taxon>Dryococelus</taxon>
    </lineage>
</organism>
<dbReference type="EMBL" id="JARBHB010000012">
    <property type="protein sequence ID" value="KAJ8870803.1"/>
    <property type="molecule type" value="Genomic_DNA"/>
</dbReference>
<feature type="compositionally biased region" description="Basic and acidic residues" evidence="1">
    <location>
        <begin position="808"/>
        <end position="821"/>
    </location>
</feature>
<feature type="region of interest" description="Disordered" evidence="1">
    <location>
        <begin position="806"/>
        <end position="828"/>
    </location>
</feature>
<comment type="caution">
    <text evidence="2">The sequence shown here is derived from an EMBL/GenBank/DDBJ whole genome shotgun (WGS) entry which is preliminary data.</text>
</comment>
<dbReference type="Proteomes" id="UP001159363">
    <property type="component" value="Chromosome 11"/>
</dbReference>
<feature type="region of interest" description="Disordered" evidence="1">
    <location>
        <begin position="701"/>
        <end position="723"/>
    </location>
</feature>
<feature type="compositionally biased region" description="Basic and acidic residues" evidence="1">
    <location>
        <begin position="405"/>
        <end position="414"/>
    </location>
</feature>
<gene>
    <name evidence="2" type="ORF">PR048_027102</name>
</gene>
<evidence type="ECO:0000313" key="2">
    <source>
        <dbReference type="EMBL" id="KAJ8870803.1"/>
    </source>
</evidence>
<feature type="region of interest" description="Disordered" evidence="1">
    <location>
        <begin position="596"/>
        <end position="621"/>
    </location>
</feature>
<accession>A0ABQ9GEH7</accession>